<accession>A0AAV4VEY0</accession>
<comment type="caution">
    <text evidence="4">The sequence shown here is derived from an EMBL/GenBank/DDBJ whole genome shotgun (WGS) entry which is preliminary data.</text>
</comment>
<sequence length="371" mass="43602">MISEEETCFEDVLEKNYCAETNDEEKIFIHAMIRRLKRILNWDPGEDESLFTKDKGPEIVRDIMIHFIRWKTIIGSSNNLADFIGLQHLVIYTMAKLCFYYWIRDSRLVSDVLRQVYLCDGHFSSMFAHIMNQNDRRTLWPTPNQETRHVWYKYLSIKEYLTMVFFLSHAHNARLEFGGHRFVDLRLRVPLRVPPVFLAAIYNKPQLLLLIMRHGAILDRRQASGRADDWDLNMLLRHLTRILWASLGSDPQDSTWETSIVSSTLHDVWECLRFLLRGISQVQMGELDFSLMNFDPGGLTITSSSHDFIRSVSERGIVPKLMSRYLQPSELKHLSRLAIRDALNRKWNLPYGIFTLPLPKVLQRYINLTED</sequence>
<keyword evidence="1" id="KW-0833">Ubl conjugation pathway</keyword>
<evidence type="ECO:0000313" key="5">
    <source>
        <dbReference type="Proteomes" id="UP001054837"/>
    </source>
</evidence>
<name>A0AAV4VEY0_9ARAC</name>
<gene>
    <name evidence="4" type="primary">AVEN_189177_1</name>
    <name evidence="4" type="ORF">CDAR_294071</name>
</gene>
<dbReference type="InterPro" id="IPR039147">
    <property type="entry name" value="ASB17"/>
</dbReference>
<organism evidence="4 5">
    <name type="scientific">Caerostris darwini</name>
    <dbReference type="NCBI Taxonomy" id="1538125"/>
    <lineage>
        <taxon>Eukaryota</taxon>
        <taxon>Metazoa</taxon>
        <taxon>Ecdysozoa</taxon>
        <taxon>Arthropoda</taxon>
        <taxon>Chelicerata</taxon>
        <taxon>Arachnida</taxon>
        <taxon>Araneae</taxon>
        <taxon>Araneomorphae</taxon>
        <taxon>Entelegynae</taxon>
        <taxon>Araneoidea</taxon>
        <taxon>Araneidae</taxon>
        <taxon>Caerostris</taxon>
    </lineage>
</organism>
<dbReference type="EMBL" id="BPLQ01012966">
    <property type="protein sequence ID" value="GIY68931.1"/>
    <property type="molecule type" value="Genomic_DNA"/>
</dbReference>
<dbReference type="InterPro" id="IPR036036">
    <property type="entry name" value="SOCS_box-like_dom_sf"/>
</dbReference>
<dbReference type="CDD" id="cd03587">
    <property type="entry name" value="SOCS"/>
    <property type="match status" value="1"/>
</dbReference>
<dbReference type="PROSITE" id="PS50225">
    <property type="entry name" value="SOCS"/>
    <property type="match status" value="1"/>
</dbReference>
<dbReference type="PANTHER" id="PTHR20966">
    <property type="entry name" value="ANKYRIN REPEAT AND SOCS BOX PROTEIN 17"/>
    <property type="match status" value="1"/>
</dbReference>
<dbReference type="InterPro" id="IPR001496">
    <property type="entry name" value="SOCS_box"/>
</dbReference>
<dbReference type="AlphaFoldDB" id="A0AAV4VEY0"/>
<evidence type="ECO:0000256" key="2">
    <source>
        <dbReference type="ARBA" id="ARBA00023043"/>
    </source>
</evidence>
<dbReference type="SMART" id="SM00969">
    <property type="entry name" value="SOCS_box"/>
    <property type="match status" value="1"/>
</dbReference>
<evidence type="ECO:0000259" key="3">
    <source>
        <dbReference type="PROSITE" id="PS50225"/>
    </source>
</evidence>
<keyword evidence="2" id="KW-0040">ANK repeat</keyword>
<keyword evidence="5" id="KW-1185">Reference proteome</keyword>
<dbReference type="SUPFAM" id="SSF158235">
    <property type="entry name" value="SOCS box-like"/>
    <property type="match status" value="1"/>
</dbReference>
<evidence type="ECO:0000256" key="1">
    <source>
        <dbReference type="ARBA" id="ARBA00022786"/>
    </source>
</evidence>
<dbReference type="GO" id="GO:0035556">
    <property type="term" value="P:intracellular signal transduction"/>
    <property type="evidence" value="ECO:0007669"/>
    <property type="project" value="InterPro"/>
</dbReference>
<dbReference type="Proteomes" id="UP001054837">
    <property type="component" value="Unassembled WGS sequence"/>
</dbReference>
<dbReference type="Pfam" id="PF07525">
    <property type="entry name" value="SOCS_box"/>
    <property type="match status" value="1"/>
</dbReference>
<protein>
    <submittedName>
        <fullName evidence="4">Ankyrin repeat and SOCS box protein 17</fullName>
    </submittedName>
</protein>
<feature type="domain" description="SOCS box" evidence="3">
    <location>
        <begin position="321"/>
        <end position="366"/>
    </location>
</feature>
<proteinExistence type="predicted"/>
<dbReference type="PANTHER" id="PTHR20966:SF2">
    <property type="entry name" value="ANKYRIN REPEAT AND SOCS BOX PROTEIN 17"/>
    <property type="match status" value="1"/>
</dbReference>
<evidence type="ECO:0000313" key="4">
    <source>
        <dbReference type="EMBL" id="GIY68931.1"/>
    </source>
</evidence>
<reference evidence="4 5" key="1">
    <citation type="submission" date="2021-06" db="EMBL/GenBank/DDBJ databases">
        <title>Caerostris darwini draft genome.</title>
        <authorList>
            <person name="Kono N."/>
            <person name="Arakawa K."/>
        </authorList>
    </citation>
    <scope>NUCLEOTIDE SEQUENCE [LARGE SCALE GENOMIC DNA]</scope>
</reference>